<evidence type="ECO:0000256" key="1">
    <source>
        <dbReference type="SAM" id="Phobius"/>
    </source>
</evidence>
<accession>A0A5M3WEM1</accession>
<comment type="caution">
    <text evidence="2">The sequence shown here is derived from an EMBL/GenBank/DDBJ whole genome shotgun (WGS) entry which is preliminary data.</text>
</comment>
<dbReference type="RefSeq" id="WP_155341515.1">
    <property type="nucleotide sequence ID" value="NZ_BAAABN010000101.1"/>
</dbReference>
<reference evidence="2 3" key="1">
    <citation type="submission" date="2019-10" db="EMBL/GenBank/DDBJ databases">
        <title>Whole genome shotgun sequence of Acrocarpospora corrugata NBRC 13972.</title>
        <authorList>
            <person name="Ichikawa N."/>
            <person name="Kimura A."/>
            <person name="Kitahashi Y."/>
            <person name="Komaki H."/>
            <person name="Oguchi A."/>
        </authorList>
    </citation>
    <scope>NUCLEOTIDE SEQUENCE [LARGE SCALE GENOMIC DNA]</scope>
    <source>
        <strain evidence="2 3">NBRC 13972</strain>
    </source>
</reference>
<evidence type="ECO:0008006" key="4">
    <source>
        <dbReference type="Google" id="ProtNLM"/>
    </source>
</evidence>
<keyword evidence="1" id="KW-1133">Transmembrane helix</keyword>
<keyword evidence="1" id="KW-0812">Transmembrane</keyword>
<evidence type="ECO:0000313" key="3">
    <source>
        <dbReference type="Proteomes" id="UP000334990"/>
    </source>
</evidence>
<protein>
    <recommendedName>
        <fullName evidence="4">DUF1449 domain-containing protein</fullName>
    </recommendedName>
</protein>
<feature type="transmembrane region" description="Helical" evidence="1">
    <location>
        <begin position="12"/>
        <end position="35"/>
    </location>
</feature>
<dbReference type="Proteomes" id="UP000334990">
    <property type="component" value="Unassembled WGS sequence"/>
</dbReference>
<dbReference type="AlphaFoldDB" id="A0A5M3WEM1"/>
<keyword evidence="1" id="KW-0472">Membrane</keyword>
<evidence type="ECO:0000313" key="2">
    <source>
        <dbReference type="EMBL" id="GES05531.1"/>
    </source>
</evidence>
<organism evidence="2 3">
    <name type="scientific">Acrocarpospora corrugata</name>
    <dbReference type="NCBI Taxonomy" id="35763"/>
    <lineage>
        <taxon>Bacteria</taxon>
        <taxon>Bacillati</taxon>
        <taxon>Actinomycetota</taxon>
        <taxon>Actinomycetes</taxon>
        <taxon>Streptosporangiales</taxon>
        <taxon>Streptosporangiaceae</taxon>
        <taxon>Acrocarpospora</taxon>
    </lineage>
</organism>
<dbReference type="OrthoDB" id="3388214at2"/>
<dbReference type="EMBL" id="BLAD01000103">
    <property type="protein sequence ID" value="GES05531.1"/>
    <property type="molecule type" value="Genomic_DNA"/>
</dbReference>
<gene>
    <name evidence="2" type="ORF">Acor_75990</name>
</gene>
<feature type="transmembrane region" description="Helical" evidence="1">
    <location>
        <begin position="47"/>
        <end position="70"/>
    </location>
</feature>
<proteinExistence type="predicted"/>
<sequence length="180" mass="19163">MGDLVRTALEFPAVLFTFALLVVLVFWVLVVAGLVGLDDGELLSVPMAAAVSMFVAFAWFVTLAGTALFTGGPARVATLAVALAGGWLGGRFLLAVVRRALPADRAPSRTDFVGRLCVLRTGTVTRDFGQAEVHAEDGSSAVIQVRQTGTDTFRAGGTALIFDYDVEGEFFWVMPYEGEL</sequence>
<keyword evidence="3" id="KW-1185">Reference proteome</keyword>
<feature type="transmembrane region" description="Helical" evidence="1">
    <location>
        <begin position="76"/>
        <end position="97"/>
    </location>
</feature>
<name>A0A5M3WEM1_9ACTN</name>